<dbReference type="Gene3D" id="2.70.70.10">
    <property type="entry name" value="Glucose Permease (Domain IIA)"/>
    <property type="match status" value="1"/>
</dbReference>
<sequence>MRPGTRRSVLTGAAMALAAPVAAQAHADTPPRGYTCPPCGCVVHGRLFSSPGVCPVCGMKLVAVTAPSDEPAADFPAVQLEMRTPLPPTAVPSAGREHLIYELHIRNFGGRPVSLGRLEVLDANTGAEVAHFERAGLEALVGAVGQDALTVGGDGVMLGGGRSCVIFLRLTSDSPAPAKLLHRLRSGAVVTTGQTIDVAPRRTLRRLGPPLQGSDWVPTHNPGADAHHRVGLVTIDGAARIARRYAIDWKRRRGGAWLSGDEADVRAYYAYGQPVIAVADATVVTAVDGFPDNRPRTREGFTPALELSLDSLGGNVVILDLGDGLFAGYAHLQPGSVMVRAGDRVRRGQVLAAIGNSGDSRWPHLHFQVSDGPSLLGSEGFPYVIDAYSEVTGDKSDARRDELPMRDARIDFA</sequence>
<dbReference type="CDD" id="cd12797">
    <property type="entry name" value="M23_peptidase"/>
    <property type="match status" value="1"/>
</dbReference>
<keyword evidence="1" id="KW-0732">Signal</keyword>
<dbReference type="SUPFAM" id="SSF51261">
    <property type="entry name" value="Duplicated hybrid motif"/>
    <property type="match status" value="1"/>
</dbReference>
<dbReference type="Proteomes" id="UP000228945">
    <property type="component" value="Chromosome"/>
</dbReference>
<dbReference type="InterPro" id="IPR016047">
    <property type="entry name" value="M23ase_b-sheet_dom"/>
</dbReference>
<organism evidence="3 4">
    <name type="scientific">Caulobacter mirabilis</name>
    <dbReference type="NCBI Taxonomy" id="69666"/>
    <lineage>
        <taxon>Bacteria</taxon>
        <taxon>Pseudomonadati</taxon>
        <taxon>Pseudomonadota</taxon>
        <taxon>Alphaproteobacteria</taxon>
        <taxon>Caulobacterales</taxon>
        <taxon>Caulobacteraceae</taxon>
        <taxon>Caulobacter</taxon>
    </lineage>
</organism>
<feature type="chain" id="PRO_5013723117" evidence="1">
    <location>
        <begin position="28"/>
        <end position="413"/>
    </location>
</feature>
<reference evidence="3 4" key="1">
    <citation type="submission" date="2017-10" db="EMBL/GenBank/DDBJ databases">
        <title>Genome sequence of Caulobacter mirabilis FWC38.</title>
        <authorList>
            <person name="Fiebig A."/>
            <person name="Crosson S."/>
        </authorList>
    </citation>
    <scope>NUCLEOTIDE SEQUENCE [LARGE SCALE GENOMIC DNA]</scope>
    <source>
        <strain evidence="3 4">FWC 38</strain>
    </source>
</reference>
<dbReference type="Pfam" id="PF01551">
    <property type="entry name" value="Peptidase_M23"/>
    <property type="match status" value="1"/>
</dbReference>
<dbReference type="GO" id="GO:0004222">
    <property type="term" value="F:metalloendopeptidase activity"/>
    <property type="evidence" value="ECO:0007669"/>
    <property type="project" value="TreeGrafter"/>
</dbReference>
<proteinExistence type="predicted"/>
<evidence type="ECO:0000259" key="2">
    <source>
        <dbReference type="Pfam" id="PF01551"/>
    </source>
</evidence>
<protein>
    <submittedName>
        <fullName evidence="3">Peptidase M23</fullName>
    </submittedName>
</protein>
<dbReference type="PANTHER" id="PTHR21666">
    <property type="entry name" value="PEPTIDASE-RELATED"/>
    <property type="match status" value="1"/>
</dbReference>
<dbReference type="PROSITE" id="PS51318">
    <property type="entry name" value="TAT"/>
    <property type="match status" value="1"/>
</dbReference>
<dbReference type="KEGG" id="cmb:CSW64_10490"/>
<gene>
    <name evidence="3" type="ORF">CSW64_10490</name>
</gene>
<dbReference type="AlphaFoldDB" id="A0A2D2AXU3"/>
<dbReference type="PANTHER" id="PTHR21666:SF270">
    <property type="entry name" value="MUREIN HYDROLASE ACTIVATOR ENVC"/>
    <property type="match status" value="1"/>
</dbReference>
<dbReference type="InterPro" id="IPR050570">
    <property type="entry name" value="Cell_wall_metabolism_enzyme"/>
</dbReference>
<keyword evidence="4" id="KW-1185">Reference proteome</keyword>
<evidence type="ECO:0000313" key="4">
    <source>
        <dbReference type="Proteomes" id="UP000228945"/>
    </source>
</evidence>
<dbReference type="OrthoDB" id="5489603at2"/>
<feature type="domain" description="M23ase beta-sheet core" evidence="2">
    <location>
        <begin position="270"/>
        <end position="370"/>
    </location>
</feature>
<accession>A0A2D2AXU3</accession>
<dbReference type="InterPro" id="IPR011055">
    <property type="entry name" value="Dup_hybrid_motif"/>
</dbReference>
<evidence type="ECO:0000256" key="1">
    <source>
        <dbReference type="SAM" id="SignalP"/>
    </source>
</evidence>
<dbReference type="EMBL" id="CP024201">
    <property type="protein sequence ID" value="ATQ42805.1"/>
    <property type="molecule type" value="Genomic_DNA"/>
</dbReference>
<dbReference type="InterPro" id="IPR006311">
    <property type="entry name" value="TAT_signal"/>
</dbReference>
<feature type="signal peptide" evidence="1">
    <location>
        <begin position="1"/>
        <end position="27"/>
    </location>
</feature>
<name>A0A2D2AXU3_9CAUL</name>
<evidence type="ECO:0000313" key="3">
    <source>
        <dbReference type="EMBL" id="ATQ42805.1"/>
    </source>
</evidence>